<dbReference type="PANTHER" id="PTHR34148">
    <property type="entry name" value="ADENOSYLCOBINAMIDE-GDP RIBAZOLETRANSFERASE"/>
    <property type="match status" value="1"/>
</dbReference>
<dbReference type="PANTHER" id="PTHR34148:SF1">
    <property type="entry name" value="ADENOSYLCOBINAMIDE-GDP RIBAZOLETRANSFERASE"/>
    <property type="match status" value="1"/>
</dbReference>
<feature type="transmembrane region" description="Helical" evidence="19">
    <location>
        <begin position="49"/>
        <end position="66"/>
    </location>
</feature>
<evidence type="ECO:0000256" key="19">
    <source>
        <dbReference type="HAMAP-Rule" id="MF_00719"/>
    </source>
</evidence>
<dbReference type="GO" id="GO:0051073">
    <property type="term" value="F:adenosylcobinamide-GDP ribazoletransferase activity"/>
    <property type="evidence" value="ECO:0007669"/>
    <property type="project" value="UniProtKB-UniRule"/>
</dbReference>
<evidence type="ECO:0000256" key="7">
    <source>
        <dbReference type="ARBA" id="ARBA00022475"/>
    </source>
</evidence>
<evidence type="ECO:0000256" key="2">
    <source>
        <dbReference type="ARBA" id="ARBA00004651"/>
    </source>
</evidence>
<comment type="subcellular location">
    <subcellularLocation>
        <location evidence="2 19">Cell membrane</location>
        <topology evidence="2 19">Multi-pass membrane protein</topology>
    </subcellularLocation>
</comment>
<comment type="catalytic activity">
    <reaction evidence="17 19">
        <text>alpha-ribazole + adenosylcob(III)inamide-GDP = adenosylcob(III)alamin + GMP + H(+)</text>
        <dbReference type="Rhea" id="RHEA:16049"/>
        <dbReference type="ChEBI" id="CHEBI:10329"/>
        <dbReference type="ChEBI" id="CHEBI:15378"/>
        <dbReference type="ChEBI" id="CHEBI:18408"/>
        <dbReference type="ChEBI" id="CHEBI:58115"/>
        <dbReference type="ChEBI" id="CHEBI:60487"/>
        <dbReference type="EC" id="2.7.8.26"/>
    </reaction>
</comment>
<dbReference type="GO" id="GO:0008818">
    <property type="term" value="F:cobalamin 5'-phosphate synthase activity"/>
    <property type="evidence" value="ECO:0007669"/>
    <property type="project" value="UniProtKB-UniRule"/>
</dbReference>
<evidence type="ECO:0000256" key="18">
    <source>
        <dbReference type="ARBA" id="ARBA00049504"/>
    </source>
</evidence>
<protein>
    <recommendedName>
        <fullName evidence="6 19">Adenosylcobinamide-GDP ribazoletransferase</fullName>
        <ecNumber evidence="5 19">2.7.8.26</ecNumber>
    </recommendedName>
    <alternativeName>
        <fullName evidence="16 19">Cobalamin synthase</fullName>
    </alternativeName>
    <alternativeName>
        <fullName evidence="15 19">Cobalamin-5'-phosphate synthase</fullName>
    </alternativeName>
</protein>
<gene>
    <name evidence="19" type="primary">cobS</name>
    <name evidence="20" type="ORF">Bccel_3264</name>
</gene>
<organism evidence="20 21">
    <name type="scientific">Pseudobacteroides cellulosolvens ATCC 35603 = DSM 2933</name>
    <dbReference type="NCBI Taxonomy" id="398512"/>
    <lineage>
        <taxon>Bacteria</taxon>
        <taxon>Bacillati</taxon>
        <taxon>Bacillota</taxon>
        <taxon>Clostridia</taxon>
        <taxon>Eubacteriales</taxon>
        <taxon>Oscillospiraceae</taxon>
        <taxon>Pseudobacteroides</taxon>
    </lineage>
</organism>
<keyword evidence="9 19" id="KW-0808">Transferase</keyword>
<evidence type="ECO:0000256" key="6">
    <source>
        <dbReference type="ARBA" id="ARBA00015850"/>
    </source>
</evidence>
<dbReference type="HAMAP" id="MF_00719">
    <property type="entry name" value="CobS"/>
    <property type="match status" value="1"/>
</dbReference>
<dbReference type="UniPathway" id="UPA00148">
    <property type="reaction ID" value="UER00238"/>
</dbReference>
<comment type="similarity">
    <text evidence="4 19">Belongs to the CobS family.</text>
</comment>
<evidence type="ECO:0000256" key="10">
    <source>
        <dbReference type="ARBA" id="ARBA00022692"/>
    </source>
</evidence>
<comment type="pathway">
    <text evidence="3 19">Cofactor biosynthesis; adenosylcobalamin biosynthesis; adenosylcobalamin from cob(II)yrinate a,c-diamide: step 7/7.</text>
</comment>
<comment type="caution">
    <text evidence="20">The sequence shown here is derived from an EMBL/GenBank/DDBJ whole genome shotgun (WGS) entry which is preliminary data.</text>
</comment>
<dbReference type="AlphaFoldDB" id="A0A0L6JQC6"/>
<comment type="catalytic activity">
    <reaction evidence="18 19">
        <text>alpha-ribazole 5'-phosphate + adenosylcob(III)inamide-GDP = adenosylcob(III)alamin 5'-phosphate + GMP + H(+)</text>
        <dbReference type="Rhea" id="RHEA:23560"/>
        <dbReference type="ChEBI" id="CHEBI:15378"/>
        <dbReference type="ChEBI" id="CHEBI:57918"/>
        <dbReference type="ChEBI" id="CHEBI:58115"/>
        <dbReference type="ChEBI" id="CHEBI:60487"/>
        <dbReference type="ChEBI" id="CHEBI:60493"/>
        <dbReference type="EC" id="2.7.8.26"/>
    </reaction>
</comment>
<dbReference type="PATRIC" id="fig|398512.5.peg.3422"/>
<comment type="function">
    <text evidence="14 19">Joins adenosylcobinamide-GDP and alpha-ribazole to generate adenosylcobalamin (Ado-cobalamin). Also synthesizes adenosylcobalamin 5'-phosphate from adenosylcobinamide-GDP and alpha-ribazole 5'-phosphate.</text>
</comment>
<sequence length="243" mass="26541">MLQFFTSIPVKLQIEIKNEEFGKALVFAPIIGLIIGSIIAGSFYISRCIFPTSIAAALVIVLYILLTGGLHMDGLGDTFDGIFSNRSKDRMLEIMRDSRVGTNAVLAIASVILLNWVLISGMSEEYTLKILILFPVAGRIGSLTGACVSKYARSGEGLGKSFIDLCSWKELGVGIFFHAIIFFCVLHIKGLILSLIPIFMSFILVKFLGKKIDGATGDILGAVCELNQTGFLLATYVFINFYF</sequence>
<dbReference type="Pfam" id="PF02654">
    <property type="entry name" value="CobS"/>
    <property type="match status" value="1"/>
</dbReference>
<evidence type="ECO:0000256" key="12">
    <source>
        <dbReference type="ARBA" id="ARBA00022989"/>
    </source>
</evidence>
<dbReference type="GO" id="GO:0009236">
    <property type="term" value="P:cobalamin biosynthetic process"/>
    <property type="evidence" value="ECO:0007669"/>
    <property type="project" value="UniProtKB-UniRule"/>
</dbReference>
<evidence type="ECO:0000256" key="1">
    <source>
        <dbReference type="ARBA" id="ARBA00001946"/>
    </source>
</evidence>
<feature type="transmembrane region" description="Helical" evidence="19">
    <location>
        <begin position="100"/>
        <end position="119"/>
    </location>
</feature>
<keyword evidence="11 19" id="KW-0460">Magnesium</keyword>
<keyword evidence="7 19" id="KW-1003">Cell membrane</keyword>
<evidence type="ECO:0000313" key="20">
    <source>
        <dbReference type="EMBL" id="KNY27993.1"/>
    </source>
</evidence>
<evidence type="ECO:0000313" key="21">
    <source>
        <dbReference type="Proteomes" id="UP000036923"/>
    </source>
</evidence>
<evidence type="ECO:0000256" key="9">
    <source>
        <dbReference type="ARBA" id="ARBA00022679"/>
    </source>
</evidence>
<dbReference type="eggNOG" id="COG0368">
    <property type="taxonomic scope" value="Bacteria"/>
</dbReference>
<evidence type="ECO:0000256" key="8">
    <source>
        <dbReference type="ARBA" id="ARBA00022573"/>
    </source>
</evidence>
<feature type="transmembrane region" description="Helical" evidence="19">
    <location>
        <begin position="21"/>
        <end position="43"/>
    </location>
</feature>
<keyword evidence="8 19" id="KW-0169">Cobalamin biosynthesis</keyword>
<dbReference type="Proteomes" id="UP000036923">
    <property type="component" value="Unassembled WGS sequence"/>
</dbReference>
<dbReference type="EMBL" id="LGTC01000001">
    <property type="protein sequence ID" value="KNY27993.1"/>
    <property type="molecule type" value="Genomic_DNA"/>
</dbReference>
<keyword evidence="13 19" id="KW-0472">Membrane</keyword>
<dbReference type="STRING" id="398512.Bccel_3264"/>
<dbReference type="GO" id="GO:0005886">
    <property type="term" value="C:plasma membrane"/>
    <property type="evidence" value="ECO:0007669"/>
    <property type="project" value="UniProtKB-SubCell"/>
</dbReference>
<keyword evidence="12 19" id="KW-1133">Transmembrane helix</keyword>
<evidence type="ECO:0000256" key="17">
    <source>
        <dbReference type="ARBA" id="ARBA00048623"/>
    </source>
</evidence>
<evidence type="ECO:0000256" key="4">
    <source>
        <dbReference type="ARBA" id="ARBA00010561"/>
    </source>
</evidence>
<evidence type="ECO:0000256" key="14">
    <source>
        <dbReference type="ARBA" id="ARBA00025228"/>
    </source>
</evidence>
<keyword evidence="21" id="KW-1185">Reference proteome</keyword>
<keyword evidence="10 19" id="KW-0812">Transmembrane</keyword>
<feature type="transmembrane region" description="Helical" evidence="19">
    <location>
        <begin position="175"/>
        <end position="205"/>
    </location>
</feature>
<proteinExistence type="inferred from homology"/>
<evidence type="ECO:0000256" key="16">
    <source>
        <dbReference type="ARBA" id="ARBA00032853"/>
    </source>
</evidence>
<evidence type="ECO:0000256" key="5">
    <source>
        <dbReference type="ARBA" id="ARBA00013200"/>
    </source>
</evidence>
<comment type="cofactor">
    <cofactor evidence="1 19">
        <name>Mg(2+)</name>
        <dbReference type="ChEBI" id="CHEBI:18420"/>
    </cofactor>
</comment>
<name>A0A0L6JQC6_9FIRM</name>
<evidence type="ECO:0000256" key="13">
    <source>
        <dbReference type="ARBA" id="ARBA00023136"/>
    </source>
</evidence>
<evidence type="ECO:0000256" key="11">
    <source>
        <dbReference type="ARBA" id="ARBA00022842"/>
    </source>
</evidence>
<reference evidence="21" key="1">
    <citation type="submission" date="2015-07" db="EMBL/GenBank/DDBJ databases">
        <title>Near-Complete Genome Sequence of the Cellulolytic Bacterium Bacteroides (Pseudobacteroides) cellulosolvens ATCC 35603.</title>
        <authorList>
            <person name="Dassa B."/>
            <person name="Utturkar S.M."/>
            <person name="Klingeman D.M."/>
            <person name="Hurt R.A."/>
            <person name="Keller M."/>
            <person name="Xu J."/>
            <person name="Reddy Y.H.K."/>
            <person name="Borovok I."/>
            <person name="Grinberg I.R."/>
            <person name="Lamed R."/>
            <person name="Zhivin O."/>
            <person name="Bayer E.A."/>
            <person name="Brown S.D."/>
        </authorList>
    </citation>
    <scope>NUCLEOTIDE SEQUENCE [LARGE SCALE GENOMIC DNA]</scope>
    <source>
        <strain evidence="21">DSM 2933</strain>
    </source>
</reference>
<dbReference type="NCBIfam" id="TIGR00317">
    <property type="entry name" value="cobS"/>
    <property type="match status" value="1"/>
</dbReference>
<dbReference type="EC" id="2.7.8.26" evidence="5 19"/>
<dbReference type="InterPro" id="IPR003805">
    <property type="entry name" value="CobS"/>
</dbReference>
<evidence type="ECO:0000256" key="15">
    <source>
        <dbReference type="ARBA" id="ARBA00032605"/>
    </source>
</evidence>
<accession>A0A0L6JQC6</accession>
<evidence type="ECO:0000256" key="3">
    <source>
        <dbReference type="ARBA" id="ARBA00004663"/>
    </source>
</evidence>